<name>A0A5J4X503_9EUKA</name>
<evidence type="ECO:0000313" key="1">
    <source>
        <dbReference type="EMBL" id="KAA6402367.1"/>
    </source>
</evidence>
<dbReference type="AlphaFoldDB" id="A0A5J4X503"/>
<dbReference type="EMBL" id="SNRW01000246">
    <property type="protein sequence ID" value="KAA6402367.1"/>
    <property type="molecule type" value="Genomic_DNA"/>
</dbReference>
<accession>A0A5J4X503</accession>
<organism evidence="1 2">
    <name type="scientific">Streblomastix strix</name>
    <dbReference type="NCBI Taxonomy" id="222440"/>
    <lineage>
        <taxon>Eukaryota</taxon>
        <taxon>Metamonada</taxon>
        <taxon>Preaxostyla</taxon>
        <taxon>Oxymonadida</taxon>
        <taxon>Streblomastigidae</taxon>
        <taxon>Streblomastix</taxon>
    </lineage>
</organism>
<protein>
    <submittedName>
        <fullName evidence="1">Uncharacterized protein</fullName>
    </submittedName>
</protein>
<comment type="caution">
    <text evidence="1">The sequence shown here is derived from an EMBL/GenBank/DDBJ whole genome shotgun (WGS) entry which is preliminary data.</text>
</comment>
<evidence type="ECO:0000313" key="2">
    <source>
        <dbReference type="Proteomes" id="UP000324800"/>
    </source>
</evidence>
<gene>
    <name evidence="1" type="ORF">EZS28_002102</name>
</gene>
<dbReference type="Proteomes" id="UP000324800">
    <property type="component" value="Unassembled WGS sequence"/>
</dbReference>
<sequence>MIKYSTKCNITRCDTLTLFLVHKSLRELRLITAYSRAQNADPQNAVASFSNQNWQNGSHAVEKPIQNYRSSHDSIPPAVLPQYPYDAYDIFVVQSAVGSSLPLKLVRATNLPAVLHSLNVLFNYIANVFAGIVIVQFTQQVYTTEHADLPPAPNNTLVYLTPLDITNFGSKILGGVKKTAQWVVPALHKVLSTISGPVDMIHPAIGSALGA</sequence>
<proteinExistence type="predicted"/>
<reference evidence="1 2" key="1">
    <citation type="submission" date="2019-03" db="EMBL/GenBank/DDBJ databases">
        <title>Single cell metagenomics reveals metabolic interactions within the superorganism composed of flagellate Streblomastix strix and complex community of Bacteroidetes bacteria on its surface.</title>
        <authorList>
            <person name="Treitli S.C."/>
            <person name="Kolisko M."/>
            <person name="Husnik F."/>
            <person name="Keeling P."/>
            <person name="Hampl V."/>
        </authorList>
    </citation>
    <scope>NUCLEOTIDE SEQUENCE [LARGE SCALE GENOMIC DNA]</scope>
    <source>
        <strain evidence="1">ST1C</strain>
    </source>
</reference>